<organism evidence="2 3">
    <name type="scientific">Sulfuriferula multivorans</name>
    <dbReference type="NCBI Taxonomy" id="1559896"/>
    <lineage>
        <taxon>Bacteria</taxon>
        <taxon>Pseudomonadati</taxon>
        <taxon>Pseudomonadota</taxon>
        <taxon>Betaproteobacteria</taxon>
        <taxon>Nitrosomonadales</taxon>
        <taxon>Sulfuricellaceae</taxon>
        <taxon>Sulfuriferula</taxon>
    </lineage>
</organism>
<accession>A0A401JEJ9</accession>
<gene>
    <name evidence="2" type="ORF">SFMTTN_1855</name>
</gene>
<protein>
    <submittedName>
        <fullName evidence="2">Uncharacterized protein</fullName>
    </submittedName>
</protein>
<evidence type="ECO:0000313" key="3">
    <source>
        <dbReference type="Proteomes" id="UP000286806"/>
    </source>
</evidence>
<evidence type="ECO:0000313" key="2">
    <source>
        <dbReference type="EMBL" id="GBL46043.1"/>
    </source>
</evidence>
<dbReference type="AlphaFoldDB" id="A0A401JEJ9"/>
<dbReference type="RefSeq" id="WP_124704838.1">
    <property type="nucleotide sequence ID" value="NZ_BGOW01000015.1"/>
</dbReference>
<dbReference type="OrthoDB" id="8779130at2"/>
<dbReference type="EMBL" id="BGOW01000015">
    <property type="protein sequence ID" value="GBL46043.1"/>
    <property type="molecule type" value="Genomic_DNA"/>
</dbReference>
<name>A0A401JEJ9_9PROT</name>
<feature type="compositionally biased region" description="Basic and acidic residues" evidence="1">
    <location>
        <begin position="18"/>
        <end position="28"/>
    </location>
</feature>
<keyword evidence="3" id="KW-1185">Reference proteome</keyword>
<sequence>MTDPMHQLLDKMQTLMGKHRDAPVKLETEPASPPPAEAVAEATPFPVLTDIVRRGEIIADLPSSAPQPLPDFTEEITAPRPEDETVNIPEAFIQTEQDDSYAIVATPVLTDIVWRGELLLDAPPDDTQATPDTIEEIPEPAEATDNLLLDAPPDDTQATPDTIEEIPEPAEATDNLLLDAPPDDTQAAPETIEEIPEPAEATDNSTSEFISPEHAPQAETPDASVEITHLVVPTDNIPEAFTSPELAELLATSVATHVLGMIDGHLMHEVNTVVAQRLRRVVDETLSTLLTQLALDMESLVREAVVEELARHGIHPANTPGNPSNPV</sequence>
<reference evidence="2 3" key="1">
    <citation type="journal article" date="2019" name="Front. Microbiol.">
        <title>Genomes of Neutrophilic Sulfur-Oxidizing Chemolithoautotrophs Representing 9 Proteobacterial Species From 8 Genera.</title>
        <authorList>
            <person name="Watanabe T."/>
            <person name="Kojima H."/>
            <person name="Umezawa K."/>
            <person name="Hori C."/>
            <person name="Takasuka T.E."/>
            <person name="Kato Y."/>
            <person name="Fukui M."/>
        </authorList>
    </citation>
    <scope>NUCLEOTIDE SEQUENCE [LARGE SCALE GENOMIC DNA]</scope>
    <source>
        <strain evidence="2 3">TTN</strain>
    </source>
</reference>
<proteinExistence type="predicted"/>
<evidence type="ECO:0000256" key="1">
    <source>
        <dbReference type="SAM" id="MobiDB-lite"/>
    </source>
</evidence>
<feature type="region of interest" description="Disordered" evidence="1">
    <location>
        <begin position="196"/>
        <end position="220"/>
    </location>
</feature>
<comment type="caution">
    <text evidence="2">The sequence shown here is derived from an EMBL/GenBank/DDBJ whole genome shotgun (WGS) entry which is preliminary data.</text>
</comment>
<feature type="region of interest" description="Disordered" evidence="1">
    <location>
        <begin position="1"/>
        <end position="40"/>
    </location>
</feature>
<dbReference type="Proteomes" id="UP000286806">
    <property type="component" value="Unassembled WGS sequence"/>
</dbReference>